<dbReference type="OMA" id="LIHEHAY"/>
<sequence>MIPEPLDPALLREHAFQDTGDLKIVLDPATFTEEGGFKPILKYGLGYFNYGLGLSKEVHQRSFFYMARSHMITHFNIYGSVLLLVMILWAITLFSGKGVFRSSLPRWKSTSKKENDVYYVKV</sequence>
<evidence type="ECO:0000256" key="1">
    <source>
        <dbReference type="SAM" id="Phobius"/>
    </source>
</evidence>
<proteinExistence type="predicted"/>
<gene>
    <name evidence="2" type="ORF">LAFE_0G02080G</name>
</gene>
<reference evidence="2 3" key="1">
    <citation type="submission" date="2016-03" db="EMBL/GenBank/DDBJ databases">
        <authorList>
            <person name="Devillers H."/>
        </authorList>
    </citation>
    <scope>NUCLEOTIDE SEQUENCE [LARGE SCALE GENOMIC DNA]</scope>
    <source>
        <strain evidence="2">CBS 6772</strain>
    </source>
</reference>
<keyword evidence="3" id="KW-1185">Reference proteome</keyword>
<evidence type="ECO:0000313" key="2">
    <source>
        <dbReference type="EMBL" id="SCW03061.1"/>
    </source>
</evidence>
<dbReference type="AlphaFoldDB" id="A0A1G4MGV1"/>
<keyword evidence="1" id="KW-0812">Transmembrane</keyword>
<name>A0A1G4MGV1_LACFM</name>
<dbReference type="EMBL" id="LT598486">
    <property type="protein sequence ID" value="SCW03061.1"/>
    <property type="molecule type" value="Genomic_DNA"/>
</dbReference>
<accession>A0A1G4MGV1</accession>
<feature type="transmembrane region" description="Helical" evidence="1">
    <location>
        <begin position="75"/>
        <end position="96"/>
    </location>
</feature>
<keyword evidence="1" id="KW-1133">Transmembrane helix</keyword>
<keyword evidence="1" id="KW-0472">Membrane</keyword>
<dbReference type="Proteomes" id="UP000190831">
    <property type="component" value="Chromosome G"/>
</dbReference>
<evidence type="ECO:0000313" key="3">
    <source>
        <dbReference type="Proteomes" id="UP000190831"/>
    </source>
</evidence>
<organism evidence="2 3">
    <name type="scientific">Lachancea fermentati</name>
    <name type="common">Zygosaccharomyces fermentati</name>
    <dbReference type="NCBI Taxonomy" id="4955"/>
    <lineage>
        <taxon>Eukaryota</taxon>
        <taxon>Fungi</taxon>
        <taxon>Dikarya</taxon>
        <taxon>Ascomycota</taxon>
        <taxon>Saccharomycotina</taxon>
        <taxon>Saccharomycetes</taxon>
        <taxon>Saccharomycetales</taxon>
        <taxon>Saccharomycetaceae</taxon>
        <taxon>Lachancea</taxon>
    </lineage>
</organism>
<protein>
    <submittedName>
        <fullName evidence="2">LAFE_0G02080g1_1</fullName>
    </submittedName>
</protein>
<dbReference type="OrthoDB" id="4067115at2759"/>